<sequence length="504" mass="56027">MNIVSSTGVTLPRQRRFATKVRTGCRTCRARRVKCDEKHPICRNCSMKGRPCQYDLIWRPQEDAPPVSSATPSRSTILSTAPLAQAKTPDADIMEAFRYHITVVLPRNLGHSQADSAYLKMINSRLHISNHGSPPAFIMVKTADRISNVSVRNGVLARQGSTPDTEELWKAFYTYISKALVRVNNHIANHSPMRITLYRVVDLIALARELVDLPWRSHAKGFYALVEYYGGVQAILNSPDPPPPTIALHYVLIAATIGNTNSPVIDQISQADDWSDRDFVQVYTFAFDNGLPCPSSLFLSLRRITRLRVANLPREIYPHLIRVNGMRNLAPPPEKVASVYARAFQVAIPLYAVLSLPKTLTKSFSCTAETRNEADESSSDGSTRLQLRQQLWDTVIIEARRVVPSLVPFLWPLAVLGAASYDALPQDPLVASNATKTSQFAVDAVLADASALDLLTVAALRRRVSCRYARQRALPPLTGLLKKLLGIVCASWLTLVMPWIRGHF</sequence>
<accession>A0ACC1QL57</accession>
<comment type="caution">
    <text evidence="1">The sequence shown here is derived from an EMBL/GenBank/DDBJ whole genome shotgun (WGS) entry which is preliminary data.</text>
</comment>
<evidence type="ECO:0000313" key="2">
    <source>
        <dbReference type="Proteomes" id="UP001148737"/>
    </source>
</evidence>
<organism evidence="1 2">
    <name type="scientific">Lecanicillium saksenae</name>
    <dbReference type="NCBI Taxonomy" id="468837"/>
    <lineage>
        <taxon>Eukaryota</taxon>
        <taxon>Fungi</taxon>
        <taxon>Dikarya</taxon>
        <taxon>Ascomycota</taxon>
        <taxon>Pezizomycotina</taxon>
        <taxon>Sordariomycetes</taxon>
        <taxon>Hypocreomycetidae</taxon>
        <taxon>Hypocreales</taxon>
        <taxon>Cordycipitaceae</taxon>
        <taxon>Lecanicillium</taxon>
    </lineage>
</organism>
<gene>
    <name evidence="1" type="ORF">NLG97_g8329</name>
</gene>
<protein>
    <submittedName>
        <fullName evidence="1">Uncharacterized protein</fullName>
    </submittedName>
</protein>
<dbReference type="EMBL" id="JANAKD010001444">
    <property type="protein sequence ID" value="KAJ3479399.1"/>
    <property type="molecule type" value="Genomic_DNA"/>
</dbReference>
<reference evidence="1" key="1">
    <citation type="submission" date="2022-07" db="EMBL/GenBank/DDBJ databases">
        <title>Genome Sequence of Lecanicillium saksenae.</title>
        <authorList>
            <person name="Buettner E."/>
        </authorList>
    </citation>
    <scope>NUCLEOTIDE SEQUENCE</scope>
    <source>
        <strain evidence="1">VT-O1</strain>
    </source>
</reference>
<evidence type="ECO:0000313" key="1">
    <source>
        <dbReference type="EMBL" id="KAJ3479399.1"/>
    </source>
</evidence>
<name>A0ACC1QL57_9HYPO</name>
<dbReference type="Proteomes" id="UP001148737">
    <property type="component" value="Unassembled WGS sequence"/>
</dbReference>
<proteinExistence type="predicted"/>
<keyword evidence="2" id="KW-1185">Reference proteome</keyword>